<dbReference type="InterPro" id="IPR010982">
    <property type="entry name" value="Lambda_DNA-bd_dom_sf"/>
</dbReference>
<feature type="domain" description="HTH cro/C1-type" evidence="2">
    <location>
        <begin position="23"/>
        <end position="64"/>
    </location>
</feature>
<name>A0AB74TXQ9_9LACT</name>
<dbReference type="AlphaFoldDB" id="A0AB74TXQ9"/>
<dbReference type="InterPro" id="IPR001387">
    <property type="entry name" value="Cro/C1-type_HTH"/>
</dbReference>
<reference evidence="3" key="1">
    <citation type="submission" date="2023-12" db="EMBL/GenBank/DDBJ databases">
        <title>Dolosigranulum savutii sp. nov. isolated from human upper respiratory samples collected in Botswana.</title>
        <authorList>
            <person name="Kelly M.S."/>
        </authorList>
    </citation>
    <scope>NUCLEOTIDE SEQUENCE</scope>
    <source>
        <strain evidence="3">MSK312</strain>
    </source>
</reference>
<protein>
    <submittedName>
        <fullName evidence="3">Helix-turn-helix transcriptional regulator</fullName>
    </submittedName>
</protein>
<dbReference type="PANTHER" id="PTHR46558:SF11">
    <property type="entry name" value="HTH-TYPE TRANSCRIPTIONAL REGULATOR XRE"/>
    <property type="match status" value="1"/>
</dbReference>
<dbReference type="PROSITE" id="PS50943">
    <property type="entry name" value="HTH_CROC1"/>
    <property type="match status" value="3"/>
</dbReference>
<dbReference type="SUPFAM" id="SSF47413">
    <property type="entry name" value="lambda repressor-like DNA-binding domains"/>
    <property type="match status" value="3"/>
</dbReference>
<accession>A0AB74TXQ9</accession>
<dbReference type="Pfam" id="PF12844">
    <property type="entry name" value="HTH_19"/>
    <property type="match status" value="1"/>
</dbReference>
<dbReference type="Gene3D" id="1.10.260.40">
    <property type="entry name" value="lambda repressor-like DNA-binding domains"/>
    <property type="match status" value="2"/>
</dbReference>
<proteinExistence type="predicted"/>
<dbReference type="CDD" id="cd00093">
    <property type="entry name" value="HTH_XRE"/>
    <property type="match status" value="3"/>
</dbReference>
<evidence type="ECO:0000256" key="1">
    <source>
        <dbReference type="ARBA" id="ARBA00023125"/>
    </source>
</evidence>
<dbReference type="GO" id="GO:0003677">
    <property type="term" value="F:DNA binding"/>
    <property type="evidence" value="ECO:0007669"/>
    <property type="project" value="UniProtKB-KW"/>
</dbReference>
<dbReference type="EMBL" id="CP142434">
    <property type="protein sequence ID" value="XBC48484.1"/>
    <property type="molecule type" value="Genomic_DNA"/>
</dbReference>
<feature type="domain" description="HTH cro/C1-type" evidence="2">
    <location>
        <begin position="152"/>
        <end position="206"/>
    </location>
</feature>
<feature type="domain" description="HTH cro/C1-type" evidence="2">
    <location>
        <begin position="83"/>
        <end position="137"/>
    </location>
</feature>
<sequence length="241" mass="27766">MSVLIEHEVEHLAEWLSTKDAGELAEKIDVALSVAYKIKRGTYYSSRDIMRRLMKVYGVDTKTLLGEPVPYIEYPLDDVGKRIRQAREDVYMTCDKLAEELNVSFKSLLSWERGRHTPNRYMLEDIAFLTGLSDEEFFTMTLLDLSQLGPYLKQIRKERDMSKTEMGLVADVAGMTIMKWEQGENEPNIRSIKHIAEFVGLSLSEFAEKAKQKEAEGFSEAGYIRHKGPWKSKDILLNYQP</sequence>
<organism evidence="3">
    <name type="scientific">Dolosigranulum savutiense</name>
    <dbReference type="NCBI Taxonomy" id="3110288"/>
    <lineage>
        <taxon>Bacteria</taxon>
        <taxon>Bacillati</taxon>
        <taxon>Bacillota</taxon>
        <taxon>Bacilli</taxon>
        <taxon>Lactobacillales</taxon>
        <taxon>Carnobacteriaceae</taxon>
        <taxon>Dolosigranulum</taxon>
    </lineage>
</organism>
<keyword evidence="1" id="KW-0238">DNA-binding</keyword>
<evidence type="ECO:0000313" key="3">
    <source>
        <dbReference type="EMBL" id="XBC48484.1"/>
    </source>
</evidence>
<dbReference type="PANTHER" id="PTHR46558">
    <property type="entry name" value="TRACRIPTIONAL REGULATORY PROTEIN-RELATED-RELATED"/>
    <property type="match status" value="1"/>
</dbReference>
<dbReference type="RefSeq" id="WP_347298470.1">
    <property type="nucleotide sequence ID" value="NZ_CP142434.1"/>
</dbReference>
<dbReference type="SMART" id="SM00530">
    <property type="entry name" value="HTH_XRE"/>
    <property type="match status" value="3"/>
</dbReference>
<dbReference type="Pfam" id="PF01381">
    <property type="entry name" value="HTH_3"/>
    <property type="match status" value="1"/>
</dbReference>
<evidence type="ECO:0000259" key="2">
    <source>
        <dbReference type="PROSITE" id="PS50943"/>
    </source>
</evidence>
<gene>
    <name evidence="3" type="ORF">VUQ09_03575</name>
</gene>